<evidence type="ECO:0000256" key="5">
    <source>
        <dbReference type="RuleBase" id="RU362059"/>
    </source>
</evidence>
<dbReference type="Gene3D" id="3.40.50.2000">
    <property type="entry name" value="Glycogen Phosphorylase B"/>
    <property type="match status" value="1"/>
</dbReference>
<dbReference type="PANTHER" id="PTHR48043:SF63">
    <property type="entry name" value="UDP GLUCURONOSYLTRANSFERASE 5 FAMILY, POLYPEPTIDE F1-RELATED"/>
    <property type="match status" value="1"/>
</dbReference>
<dbReference type="InterPro" id="IPR002213">
    <property type="entry name" value="UDP_glucos_trans"/>
</dbReference>
<dbReference type="PANTHER" id="PTHR48043">
    <property type="entry name" value="EG:EG0003.4 PROTEIN-RELATED"/>
    <property type="match status" value="1"/>
</dbReference>
<dbReference type="GO" id="GO:0015020">
    <property type="term" value="F:glucuronosyltransferase activity"/>
    <property type="evidence" value="ECO:0007669"/>
    <property type="project" value="UniProtKB-EC"/>
</dbReference>
<evidence type="ECO:0000256" key="1">
    <source>
        <dbReference type="ARBA" id="ARBA00009995"/>
    </source>
</evidence>
<comment type="catalytic activity">
    <reaction evidence="5">
        <text>glucuronate acceptor + UDP-alpha-D-glucuronate = acceptor beta-D-glucuronoside + UDP + H(+)</text>
        <dbReference type="Rhea" id="RHEA:21032"/>
        <dbReference type="ChEBI" id="CHEBI:15378"/>
        <dbReference type="ChEBI" id="CHEBI:58052"/>
        <dbReference type="ChEBI" id="CHEBI:58223"/>
        <dbReference type="ChEBI" id="CHEBI:132367"/>
        <dbReference type="ChEBI" id="CHEBI:132368"/>
        <dbReference type="EC" id="2.4.1.17"/>
    </reaction>
</comment>
<dbReference type="InterPro" id="IPR050271">
    <property type="entry name" value="UDP-glycosyltransferase"/>
</dbReference>
<feature type="chain" id="PRO_5043095371" description="UDP-glucuronosyltransferase" evidence="5">
    <location>
        <begin position="21"/>
        <end position="505"/>
    </location>
</feature>
<evidence type="ECO:0000256" key="3">
    <source>
        <dbReference type="ARBA" id="ARBA00022679"/>
    </source>
</evidence>
<keyword evidence="5" id="KW-0732">Signal</keyword>
<sequence>MAAAALALCICDLVFSASQAGKILVVPVEGSHWINIKILMMELVQKGHKLTVIRPSSSLYIDGTSEDFQVENFSMSESLKLTRKEFEEYALNWIFQQAFTKHSSSFTVAWEFIQALQTGTQMSVAFIQAIFENKEVLGRLAGADFEVVLADPYNVAGVMLAHHLKLPIVFFGRWMPTEDIHFAIAPSPLSYVPVINSRITDRMGFSDRVKNVALYCLYMAASHLLIYPTYDQLAQRYLHADIGIFEMYKRADIYLMKVDFVFEFPRPTMPNAGQGVVVFSLGTMVNKLPLPIAREIAAGLAQLKERVIWRYSGEALDTLGNNTLIVDWLPQNDLLSHPNTKVFLAHGGENGVYEALYHGVPIVGFPLFGDQYENLLRLKMRGAAIIVENTSDITARDIFSAVRSVIDDPSYSQAMKHLSALHRDTPLPPRDLAVYWTEYVMRHKGAPHLQPAANHLAWFQYYLLDVTGFLLLAVFVSSYLTIRILRAGLRICSCRGQNKHKKKRS</sequence>
<dbReference type="GO" id="GO:0016020">
    <property type="term" value="C:membrane"/>
    <property type="evidence" value="ECO:0007669"/>
    <property type="project" value="UniProtKB-SubCell"/>
</dbReference>
<dbReference type="CDD" id="cd03784">
    <property type="entry name" value="GT1_Gtf-like"/>
    <property type="match status" value="1"/>
</dbReference>
<dbReference type="InterPro" id="IPR035595">
    <property type="entry name" value="UDP_glycos_trans_CS"/>
</dbReference>
<comment type="caution">
    <text evidence="6">The sequence shown here is derived from an EMBL/GenBank/DDBJ whole genome shotgun (WGS) entry which is preliminary data.</text>
</comment>
<accession>A0AAV3AXF2</accession>
<evidence type="ECO:0000313" key="6">
    <source>
        <dbReference type="EMBL" id="DBA27457.1"/>
    </source>
</evidence>
<dbReference type="EMBL" id="DYDO01000003">
    <property type="protein sequence ID" value="DBA27457.1"/>
    <property type="molecule type" value="Genomic_DNA"/>
</dbReference>
<keyword evidence="2 4" id="KW-0328">Glycosyltransferase</keyword>
<name>A0AAV3AXF2_PYXAD</name>
<keyword evidence="3 4" id="KW-0808">Transferase</keyword>
<reference evidence="6" key="1">
    <citation type="thesis" date="2020" institute="ProQuest LLC" country="789 East Eisenhower Parkway, Ann Arbor, MI, USA">
        <title>Comparative Genomics and Chromosome Evolution.</title>
        <authorList>
            <person name="Mudd A.B."/>
        </authorList>
    </citation>
    <scope>NUCLEOTIDE SEQUENCE</scope>
    <source>
        <strain evidence="6">1538</strain>
        <tissue evidence="6">Blood</tissue>
    </source>
</reference>
<keyword evidence="5" id="KW-0812">Transmembrane</keyword>
<organism evidence="6 7">
    <name type="scientific">Pyxicephalus adspersus</name>
    <name type="common">African bullfrog</name>
    <dbReference type="NCBI Taxonomy" id="30357"/>
    <lineage>
        <taxon>Eukaryota</taxon>
        <taxon>Metazoa</taxon>
        <taxon>Chordata</taxon>
        <taxon>Craniata</taxon>
        <taxon>Vertebrata</taxon>
        <taxon>Euteleostomi</taxon>
        <taxon>Amphibia</taxon>
        <taxon>Batrachia</taxon>
        <taxon>Anura</taxon>
        <taxon>Neobatrachia</taxon>
        <taxon>Ranoidea</taxon>
        <taxon>Pyxicephalidae</taxon>
        <taxon>Pyxicephalinae</taxon>
        <taxon>Pyxicephalus</taxon>
    </lineage>
</organism>
<keyword evidence="5" id="KW-0472">Membrane</keyword>
<feature type="transmembrane region" description="Helical" evidence="5">
    <location>
        <begin position="458"/>
        <end position="480"/>
    </location>
</feature>
<proteinExistence type="inferred from homology"/>
<dbReference type="AlphaFoldDB" id="A0AAV3AXF2"/>
<keyword evidence="7" id="KW-1185">Reference proteome</keyword>
<dbReference type="EC" id="2.4.1.17" evidence="5"/>
<dbReference type="FunFam" id="3.40.50.2000:FF:000021">
    <property type="entry name" value="UDP-glucuronosyltransferase"/>
    <property type="match status" value="1"/>
</dbReference>
<dbReference type="Proteomes" id="UP001181693">
    <property type="component" value="Unassembled WGS sequence"/>
</dbReference>
<keyword evidence="5" id="KW-1133">Transmembrane helix</keyword>
<dbReference type="PROSITE" id="PS00375">
    <property type="entry name" value="UDPGT"/>
    <property type="match status" value="1"/>
</dbReference>
<feature type="signal peptide" evidence="5">
    <location>
        <begin position="1"/>
        <end position="20"/>
    </location>
</feature>
<gene>
    <name evidence="6" type="ORF">GDO54_007948</name>
</gene>
<dbReference type="Pfam" id="PF00201">
    <property type="entry name" value="UDPGT"/>
    <property type="match status" value="2"/>
</dbReference>
<protein>
    <recommendedName>
        <fullName evidence="5">UDP-glucuronosyltransferase</fullName>
        <ecNumber evidence="5">2.4.1.17</ecNumber>
    </recommendedName>
</protein>
<evidence type="ECO:0000256" key="2">
    <source>
        <dbReference type="ARBA" id="ARBA00022676"/>
    </source>
</evidence>
<comment type="similarity">
    <text evidence="1 4">Belongs to the UDP-glycosyltransferase family.</text>
</comment>
<evidence type="ECO:0000256" key="4">
    <source>
        <dbReference type="RuleBase" id="RU003718"/>
    </source>
</evidence>
<comment type="subcellular location">
    <subcellularLocation>
        <location evidence="5">Membrane</location>
        <topology evidence="5">Single-pass membrane protein</topology>
    </subcellularLocation>
</comment>
<evidence type="ECO:0000313" key="7">
    <source>
        <dbReference type="Proteomes" id="UP001181693"/>
    </source>
</evidence>
<dbReference type="SUPFAM" id="SSF53756">
    <property type="entry name" value="UDP-Glycosyltransferase/glycogen phosphorylase"/>
    <property type="match status" value="1"/>
</dbReference>